<reference evidence="1" key="1">
    <citation type="journal article" date="2014" name="Front. Microbiol.">
        <title>High frequency of phylogenetically diverse reductive dehalogenase-homologous genes in deep subseafloor sedimentary metagenomes.</title>
        <authorList>
            <person name="Kawai M."/>
            <person name="Futagami T."/>
            <person name="Toyoda A."/>
            <person name="Takaki Y."/>
            <person name="Nishi S."/>
            <person name="Hori S."/>
            <person name="Arai W."/>
            <person name="Tsubouchi T."/>
            <person name="Morono Y."/>
            <person name="Uchiyama I."/>
            <person name="Ito T."/>
            <person name="Fujiyama A."/>
            <person name="Inagaki F."/>
            <person name="Takami H."/>
        </authorList>
    </citation>
    <scope>NUCLEOTIDE SEQUENCE</scope>
    <source>
        <strain evidence="1">Expedition CK06-06</strain>
    </source>
</reference>
<dbReference type="GO" id="GO:0005525">
    <property type="term" value="F:GTP binding"/>
    <property type="evidence" value="ECO:0007669"/>
    <property type="project" value="InterPro"/>
</dbReference>
<dbReference type="EMBL" id="BARS01031678">
    <property type="protein sequence ID" value="GAG20855.1"/>
    <property type="molecule type" value="Genomic_DNA"/>
</dbReference>
<dbReference type="SUPFAM" id="SSF47364">
    <property type="entry name" value="Domain of the SRP/SRP receptor G-proteins"/>
    <property type="match status" value="1"/>
</dbReference>
<dbReference type="GO" id="GO:0006614">
    <property type="term" value="P:SRP-dependent cotranslational protein targeting to membrane"/>
    <property type="evidence" value="ECO:0007669"/>
    <property type="project" value="InterPro"/>
</dbReference>
<protein>
    <recommendedName>
        <fullName evidence="2">Signal recognition particle SRP54 helical bundle domain-containing protein</fullName>
    </recommendedName>
</protein>
<feature type="non-terminal residue" evidence="1">
    <location>
        <position position="59"/>
    </location>
</feature>
<dbReference type="InterPro" id="IPR042101">
    <property type="entry name" value="SRP54_N_sf"/>
</dbReference>
<gene>
    <name evidence="1" type="ORF">S01H1_49265</name>
</gene>
<dbReference type="Gene3D" id="1.20.120.140">
    <property type="entry name" value="Signal recognition particle SRP54, nucleotide-binding domain"/>
    <property type="match status" value="1"/>
</dbReference>
<name>X0VRJ5_9ZZZZ</name>
<dbReference type="AlphaFoldDB" id="X0VRJ5"/>
<sequence>MASILHNLKSGLKRTRGNLTSPLRALIQSPKGISQELLEEIEETLILGDIGVEISTVIV</sequence>
<evidence type="ECO:0000313" key="1">
    <source>
        <dbReference type="EMBL" id="GAG20855.1"/>
    </source>
</evidence>
<organism evidence="1">
    <name type="scientific">marine sediment metagenome</name>
    <dbReference type="NCBI Taxonomy" id="412755"/>
    <lineage>
        <taxon>unclassified sequences</taxon>
        <taxon>metagenomes</taxon>
        <taxon>ecological metagenomes</taxon>
    </lineage>
</organism>
<accession>X0VRJ5</accession>
<dbReference type="InterPro" id="IPR036225">
    <property type="entry name" value="SRP/SRP_N"/>
</dbReference>
<proteinExistence type="predicted"/>
<comment type="caution">
    <text evidence="1">The sequence shown here is derived from an EMBL/GenBank/DDBJ whole genome shotgun (WGS) entry which is preliminary data.</text>
</comment>
<evidence type="ECO:0008006" key="2">
    <source>
        <dbReference type="Google" id="ProtNLM"/>
    </source>
</evidence>